<dbReference type="InterPro" id="IPR036737">
    <property type="entry name" value="OmpA-like_sf"/>
</dbReference>
<evidence type="ECO:0000256" key="2">
    <source>
        <dbReference type="ARBA" id="ARBA00022448"/>
    </source>
</evidence>
<evidence type="ECO:0000256" key="6">
    <source>
        <dbReference type="ARBA" id="ARBA00023065"/>
    </source>
</evidence>
<dbReference type="PANTHER" id="PTHR30329">
    <property type="entry name" value="STATOR ELEMENT OF FLAGELLAR MOTOR COMPLEX"/>
    <property type="match status" value="1"/>
</dbReference>
<dbReference type="RefSeq" id="WP_228548092.1">
    <property type="nucleotide sequence ID" value="NZ_ARXR01000021.1"/>
</dbReference>
<evidence type="ECO:0000256" key="4">
    <source>
        <dbReference type="ARBA" id="ARBA00022692"/>
    </source>
</evidence>
<dbReference type="PROSITE" id="PS01068">
    <property type="entry name" value="OMPA_1"/>
    <property type="match status" value="1"/>
</dbReference>
<reference evidence="14 15" key="1">
    <citation type="submission" date="2012-09" db="EMBL/GenBank/DDBJ databases">
        <title>Genome Sequence of alkane-degrading Bacterium Alcanivorax venustensis ISO4.</title>
        <authorList>
            <person name="Lai Q."/>
            <person name="Shao Z."/>
        </authorList>
    </citation>
    <scope>NUCLEOTIDE SEQUENCE [LARGE SCALE GENOMIC DNA]</scope>
    <source>
        <strain evidence="14 15">ISO4</strain>
    </source>
</reference>
<name>A0ABS0AHY0_9GAMM</name>
<keyword evidence="6" id="KW-0406">Ion transport</keyword>
<dbReference type="Pfam" id="PF13505">
    <property type="entry name" value="OMP_b-brl"/>
    <property type="match status" value="1"/>
</dbReference>
<evidence type="ECO:0000256" key="9">
    <source>
        <dbReference type="ARBA" id="ARBA00023237"/>
    </source>
</evidence>
<dbReference type="SUPFAM" id="SSF103088">
    <property type="entry name" value="OmpA-like"/>
    <property type="match status" value="1"/>
</dbReference>
<evidence type="ECO:0000259" key="13">
    <source>
        <dbReference type="PROSITE" id="PS51123"/>
    </source>
</evidence>
<keyword evidence="15" id="KW-1185">Reference proteome</keyword>
<keyword evidence="2" id="KW-0813">Transport</keyword>
<dbReference type="InterPro" id="IPR006664">
    <property type="entry name" value="OMP_bac"/>
</dbReference>
<dbReference type="PROSITE" id="PS51257">
    <property type="entry name" value="PROKAR_LIPOPROTEIN"/>
    <property type="match status" value="1"/>
</dbReference>
<evidence type="ECO:0000256" key="5">
    <source>
        <dbReference type="ARBA" id="ARBA00022729"/>
    </source>
</evidence>
<dbReference type="PRINTS" id="PR01023">
    <property type="entry name" value="NAFLGMOTY"/>
</dbReference>
<dbReference type="Pfam" id="PF00691">
    <property type="entry name" value="OmpA"/>
    <property type="match status" value="1"/>
</dbReference>
<feature type="compositionally biased region" description="Basic and acidic residues" evidence="11">
    <location>
        <begin position="305"/>
        <end position="320"/>
    </location>
</feature>
<keyword evidence="4" id="KW-0812">Transmembrane</keyword>
<dbReference type="PRINTS" id="PR01021">
    <property type="entry name" value="OMPADOMAIN"/>
</dbReference>
<evidence type="ECO:0000256" key="7">
    <source>
        <dbReference type="ARBA" id="ARBA00023114"/>
    </source>
</evidence>
<accession>A0ABS0AHY0</accession>
<dbReference type="InterPro" id="IPR027385">
    <property type="entry name" value="Beta-barrel_OMP"/>
</dbReference>
<keyword evidence="9" id="KW-0998">Cell outer membrane</keyword>
<dbReference type="Gene3D" id="2.40.160.20">
    <property type="match status" value="1"/>
</dbReference>
<dbReference type="SUPFAM" id="SSF56925">
    <property type="entry name" value="OMPA-like"/>
    <property type="match status" value="1"/>
</dbReference>
<feature type="region of interest" description="Disordered" evidence="11">
    <location>
        <begin position="289"/>
        <end position="320"/>
    </location>
</feature>
<comment type="subcellular location">
    <subcellularLocation>
        <location evidence="1">Cell outer membrane</location>
        <topology evidence="1">Multi-pass membrane protein</topology>
    </subcellularLocation>
</comment>
<dbReference type="CDD" id="cd07185">
    <property type="entry name" value="OmpA_C-like"/>
    <property type="match status" value="1"/>
</dbReference>
<dbReference type="PANTHER" id="PTHR30329:SF21">
    <property type="entry name" value="LIPOPROTEIN YIAD-RELATED"/>
    <property type="match status" value="1"/>
</dbReference>
<evidence type="ECO:0000256" key="10">
    <source>
        <dbReference type="PROSITE-ProRule" id="PRU00473"/>
    </source>
</evidence>
<dbReference type="PROSITE" id="PS51123">
    <property type="entry name" value="OMPA_2"/>
    <property type="match status" value="1"/>
</dbReference>
<keyword evidence="3" id="KW-1134">Transmembrane beta strand</keyword>
<evidence type="ECO:0000256" key="8">
    <source>
        <dbReference type="ARBA" id="ARBA00023136"/>
    </source>
</evidence>
<sequence length="320" mass="35048">MVSVINKGRAAAALAVAVACAPALAEERTDPQGWNASAMGVYVIEDSDRFDVDYGAGIRFGLGRQISEKWDLEWNGFGNSLQRNRGSGQHWQYGVGADALRYMYREGPSPYLLVGGGGVYTDSTAGTDTNGYLNAGAGLHFREIWGSMGLRAELRYVMDFSDDGSHNEPFGDVRALVGLTFPLFGGGDYGTTRVIERERVVIKPVPMGPPEVLHGVNFEFDSARLTPNAKTVLRGVAERLLAHSDNEVEIAGHTDSKGSDEYNQALSERRAESVRDFLIDLGVDPGRLQARGYGDTRPVDSNATDEGRERNRRIEMRRIN</sequence>
<evidence type="ECO:0000313" key="14">
    <source>
        <dbReference type="EMBL" id="MBF5053747.1"/>
    </source>
</evidence>
<dbReference type="EMBL" id="ARXR01000021">
    <property type="protein sequence ID" value="MBF5053747.1"/>
    <property type="molecule type" value="Genomic_DNA"/>
</dbReference>
<dbReference type="Gene3D" id="3.30.1330.60">
    <property type="entry name" value="OmpA-like domain"/>
    <property type="match status" value="1"/>
</dbReference>
<feature type="chain" id="PRO_5045678173" evidence="12">
    <location>
        <begin position="26"/>
        <end position="320"/>
    </location>
</feature>
<proteinExistence type="predicted"/>
<evidence type="ECO:0000313" key="15">
    <source>
        <dbReference type="Proteomes" id="UP000644441"/>
    </source>
</evidence>
<evidence type="ECO:0000256" key="3">
    <source>
        <dbReference type="ARBA" id="ARBA00022452"/>
    </source>
</evidence>
<feature type="domain" description="OmpA-like" evidence="13">
    <location>
        <begin position="205"/>
        <end position="320"/>
    </location>
</feature>
<keyword evidence="7" id="KW-0626">Porin</keyword>
<feature type="signal peptide" evidence="12">
    <location>
        <begin position="1"/>
        <end position="25"/>
    </location>
</feature>
<dbReference type="Proteomes" id="UP000644441">
    <property type="component" value="Unassembled WGS sequence"/>
</dbReference>
<keyword evidence="8 10" id="KW-0472">Membrane</keyword>
<organism evidence="14 15">
    <name type="scientific">Alloalcanivorax venustensis ISO4</name>
    <dbReference type="NCBI Taxonomy" id="1177184"/>
    <lineage>
        <taxon>Bacteria</taxon>
        <taxon>Pseudomonadati</taxon>
        <taxon>Pseudomonadota</taxon>
        <taxon>Gammaproteobacteria</taxon>
        <taxon>Oceanospirillales</taxon>
        <taxon>Alcanivoracaceae</taxon>
        <taxon>Alloalcanivorax</taxon>
    </lineage>
</organism>
<comment type="caution">
    <text evidence="14">The sequence shown here is derived from an EMBL/GenBank/DDBJ whole genome shotgun (WGS) entry which is preliminary data.</text>
</comment>
<evidence type="ECO:0000256" key="12">
    <source>
        <dbReference type="SAM" id="SignalP"/>
    </source>
</evidence>
<dbReference type="InterPro" id="IPR011250">
    <property type="entry name" value="OMP/PagP_B-barrel"/>
</dbReference>
<dbReference type="InterPro" id="IPR050330">
    <property type="entry name" value="Bact_OuterMem_StrucFunc"/>
</dbReference>
<gene>
    <name evidence="14" type="ORF">ISO4_02349</name>
</gene>
<evidence type="ECO:0000256" key="1">
    <source>
        <dbReference type="ARBA" id="ARBA00004571"/>
    </source>
</evidence>
<evidence type="ECO:0000256" key="11">
    <source>
        <dbReference type="SAM" id="MobiDB-lite"/>
    </source>
</evidence>
<dbReference type="InterPro" id="IPR006690">
    <property type="entry name" value="OMPA-like_CS"/>
</dbReference>
<keyword evidence="5 12" id="KW-0732">Signal</keyword>
<dbReference type="InterPro" id="IPR006665">
    <property type="entry name" value="OmpA-like"/>
</dbReference>
<protein>
    <submittedName>
        <fullName evidence="14">Outer membrane protein</fullName>
    </submittedName>
</protein>